<protein>
    <submittedName>
        <fullName evidence="2">Uncharacterized protein</fullName>
    </submittedName>
</protein>
<feature type="region of interest" description="Disordered" evidence="1">
    <location>
        <begin position="31"/>
        <end position="57"/>
    </location>
</feature>
<evidence type="ECO:0000313" key="2">
    <source>
        <dbReference type="EMBL" id="MDQ0908205.1"/>
    </source>
</evidence>
<evidence type="ECO:0000313" key="3">
    <source>
        <dbReference type="Proteomes" id="UP001234216"/>
    </source>
</evidence>
<comment type="caution">
    <text evidence="2">The sequence shown here is derived from an EMBL/GenBank/DDBJ whole genome shotgun (WGS) entry which is preliminary data.</text>
</comment>
<dbReference type="EMBL" id="JAUSZV010000005">
    <property type="protein sequence ID" value="MDQ0908205.1"/>
    <property type="molecule type" value="Genomic_DNA"/>
</dbReference>
<dbReference type="AlphaFoldDB" id="A0AAW8FFX4"/>
<evidence type="ECO:0000256" key="1">
    <source>
        <dbReference type="SAM" id="MobiDB-lite"/>
    </source>
</evidence>
<reference evidence="2" key="1">
    <citation type="submission" date="2023-07" db="EMBL/GenBank/DDBJ databases">
        <title>Comparative genomics of wheat-associated soil bacteria to identify genetic determinants of phenazine resistance.</title>
        <authorList>
            <person name="Mouncey N."/>
        </authorList>
    </citation>
    <scope>NUCLEOTIDE SEQUENCE</scope>
    <source>
        <strain evidence="2">V4I22</strain>
    </source>
</reference>
<dbReference type="RefSeq" id="WP_306977341.1">
    <property type="nucleotide sequence ID" value="NZ_JAUSYQ010000002.1"/>
</dbReference>
<accession>A0AAW8FFX4</accession>
<name>A0AAW8FFX4_9ACTN</name>
<sequence length="57" mass="6450">MNERYRHHHAPCSFAAHAEGENYTWDTFGSRNEVAAPPRRRPRATVVRRAGDGTKGT</sequence>
<organism evidence="2 3">
    <name type="scientific">Streptomyces canus</name>
    <dbReference type="NCBI Taxonomy" id="58343"/>
    <lineage>
        <taxon>Bacteria</taxon>
        <taxon>Bacillati</taxon>
        <taxon>Actinomycetota</taxon>
        <taxon>Actinomycetes</taxon>
        <taxon>Kitasatosporales</taxon>
        <taxon>Streptomycetaceae</taxon>
        <taxon>Streptomyces</taxon>
        <taxon>Streptomyces aurantiacus group</taxon>
    </lineage>
</organism>
<dbReference type="Proteomes" id="UP001234216">
    <property type="component" value="Unassembled WGS sequence"/>
</dbReference>
<gene>
    <name evidence="2" type="ORF">QFZ22_004190</name>
</gene>
<proteinExistence type="predicted"/>